<accession>A0A1S7FWY0</accession>
<keyword evidence="2" id="KW-1185">Reference proteome</keyword>
<dbReference type="KEGG" id="lwi:UE46_13550"/>
<evidence type="ECO:0000313" key="2">
    <source>
        <dbReference type="Proteomes" id="UP000223060"/>
    </source>
</evidence>
<dbReference type="PROSITE" id="PS51257">
    <property type="entry name" value="PROKAR_LIPOPROTEIN"/>
    <property type="match status" value="1"/>
</dbReference>
<gene>
    <name evidence="1" type="ORF">UE46_13550</name>
</gene>
<reference evidence="2" key="1">
    <citation type="submission" date="2015-03" db="EMBL/GenBank/DDBJ databases">
        <authorList>
            <person name="Ferrari E."/>
            <person name="Walter M.C."/>
            <person name="Huptas C."/>
            <person name="Scherer S."/>
            <person name="Mueller-Herbst S."/>
        </authorList>
    </citation>
    <scope>NUCLEOTIDE SEQUENCE [LARGE SCALE GENOMIC DNA]</scope>
    <source>
        <strain evidence="2">LWP01</strain>
    </source>
</reference>
<dbReference type="EMBL" id="CP011102">
    <property type="protein sequence ID" value="AQY51951.1"/>
    <property type="molecule type" value="Genomic_DNA"/>
</dbReference>
<name>A0A1S7FWY0_9LIST</name>
<evidence type="ECO:0000313" key="1">
    <source>
        <dbReference type="EMBL" id="AQY51951.1"/>
    </source>
</evidence>
<dbReference type="RefSeq" id="WP_036059961.1">
    <property type="nucleotide sequence ID" value="NZ_CP011102.1"/>
</dbReference>
<protein>
    <recommendedName>
        <fullName evidence="3">Lipoprotein</fullName>
    </recommendedName>
</protein>
<dbReference type="AlphaFoldDB" id="A0A1S7FWY0"/>
<sequence length="352" mass="39419">MKKAIIALALIVLSVALFLTACTSPKSEFMSSFRNTVKNKQFTTLITLQPVAISGFEELNQLNPDALIASNVTVKTSRDSDRDLTYNTFGVHVGGVPTMDITAHSFQNGSTGKIFVPVNDFFQTATPVTNLLDLATNSVFSKVLAENEDLKDKQLDLLQTWQNVTNQVIDEKTVDEQADQLQAIEGKTAFLIYENLNKLDKSHYQTENGTIKLTLSKKELAELANAWLEEFRSNHDFISFYANVSGLKESQAKESWNASSSDMQETLKALIQNKNIQLSTVMTLHPDADKGIKKLVITVDYANQENHQKLKFNFTMELLDFEKIPESPSKADIVTKKELDNVMTDVIQAQRK</sequence>
<proteinExistence type="predicted"/>
<dbReference type="Proteomes" id="UP000223060">
    <property type="component" value="Chromosome"/>
</dbReference>
<organism evidence="1 2">
    <name type="scientific">Listeria weihenstephanensis</name>
    <dbReference type="NCBI Taxonomy" id="1006155"/>
    <lineage>
        <taxon>Bacteria</taxon>
        <taxon>Bacillati</taxon>
        <taxon>Bacillota</taxon>
        <taxon>Bacilli</taxon>
        <taxon>Bacillales</taxon>
        <taxon>Listeriaceae</taxon>
        <taxon>Listeria</taxon>
    </lineage>
</organism>
<evidence type="ECO:0008006" key="3">
    <source>
        <dbReference type="Google" id="ProtNLM"/>
    </source>
</evidence>